<accession>A0A445KH42</accession>
<evidence type="ECO:0000313" key="3">
    <source>
        <dbReference type="Proteomes" id="UP000289340"/>
    </source>
</evidence>
<sequence>MDLLEWLHDFLLVFLGSDLILGILICISLFYILSNSHFVIASQLFIYVGAINILIIFADV</sequence>
<gene>
    <name evidence="2" type="ORF">D0Y65_016443</name>
</gene>
<dbReference type="EMBL" id="QZWG01000006">
    <property type="protein sequence ID" value="RZC10174.1"/>
    <property type="molecule type" value="Genomic_DNA"/>
</dbReference>
<feature type="transmembrane region" description="Helical" evidence="1">
    <location>
        <begin position="12"/>
        <end position="32"/>
    </location>
</feature>
<dbReference type="InterPro" id="IPR042106">
    <property type="entry name" value="Nuo/plastoQ_OxRdtase_6_NuoJ"/>
</dbReference>
<protein>
    <submittedName>
        <fullName evidence="2">NAD(P)H-quinone oxidoreductase subunit 6, chloroplastic</fullName>
    </submittedName>
</protein>
<keyword evidence="1" id="KW-1133">Transmembrane helix</keyword>
<feature type="non-terminal residue" evidence="2">
    <location>
        <position position="60"/>
    </location>
</feature>
<organism evidence="2 3">
    <name type="scientific">Glycine soja</name>
    <name type="common">Wild soybean</name>
    <dbReference type="NCBI Taxonomy" id="3848"/>
    <lineage>
        <taxon>Eukaryota</taxon>
        <taxon>Viridiplantae</taxon>
        <taxon>Streptophyta</taxon>
        <taxon>Embryophyta</taxon>
        <taxon>Tracheophyta</taxon>
        <taxon>Spermatophyta</taxon>
        <taxon>Magnoliopsida</taxon>
        <taxon>eudicotyledons</taxon>
        <taxon>Gunneridae</taxon>
        <taxon>Pentapetalae</taxon>
        <taxon>rosids</taxon>
        <taxon>fabids</taxon>
        <taxon>Fabales</taxon>
        <taxon>Fabaceae</taxon>
        <taxon>Papilionoideae</taxon>
        <taxon>50 kb inversion clade</taxon>
        <taxon>NPAAA clade</taxon>
        <taxon>indigoferoid/millettioid clade</taxon>
        <taxon>Phaseoleae</taxon>
        <taxon>Glycine</taxon>
        <taxon>Glycine subgen. Soja</taxon>
    </lineage>
</organism>
<reference evidence="2 3" key="1">
    <citation type="submission" date="2018-09" db="EMBL/GenBank/DDBJ databases">
        <title>A high-quality reference genome of wild soybean provides a powerful tool to mine soybean genomes.</title>
        <authorList>
            <person name="Xie M."/>
            <person name="Chung C.Y.L."/>
            <person name="Li M.-W."/>
            <person name="Wong F.-L."/>
            <person name="Chan T.-F."/>
            <person name="Lam H.-M."/>
        </authorList>
    </citation>
    <scope>NUCLEOTIDE SEQUENCE [LARGE SCALE GENOMIC DNA]</scope>
    <source>
        <strain evidence="3">cv. W05</strain>
        <tissue evidence="2">Hypocotyl of etiolated seedlings</tissue>
    </source>
</reference>
<dbReference type="InterPro" id="IPR050290">
    <property type="entry name" value="NAD(P)H-Q_Oxidoreduct_6"/>
</dbReference>
<evidence type="ECO:0000256" key="1">
    <source>
        <dbReference type="SAM" id="Phobius"/>
    </source>
</evidence>
<keyword evidence="1" id="KW-0812">Transmembrane</keyword>
<dbReference type="Proteomes" id="UP000289340">
    <property type="component" value="Chromosome 6"/>
</dbReference>
<proteinExistence type="predicted"/>
<keyword evidence="1" id="KW-0472">Membrane</keyword>
<comment type="caution">
    <text evidence="2">The sequence shown here is derived from an EMBL/GenBank/DDBJ whole genome shotgun (WGS) entry which is preliminary data.</text>
</comment>
<evidence type="ECO:0000313" key="2">
    <source>
        <dbReference type="EMBL" id="RZC10174.1"/>
    </source>
</evidence>
<name>A0A445KH42_GLYSO</name>
<dbReference type="PANTHER" id="PTHR48479">
    <property type="entry name" value="NAD(P)H-QUINONE OXIDOREDUCTASE SUBUNIT 6, CHLOROPLASTIC"/>
    <property type="match status" value="1"/>
</dbReference>
<feature type="transmembrane region" description="Helical" evidence="1">
    <location>
        <begin position="38"/>
        <end position="58"/>
    </location>
</feature>
<dbReference type="PANTHER" id="PTHR48479:SF1">
    <property type="entry name" value="NAD(P)H-QUINONE OXIDOREDUCTASE SUBUNIT 6, CHLOROPLASTIC"/>
    <property type="match status" value="1"/>
</dbReference>
<dbReference type="Gene3D" id="1.20.120.1200">
    <property type="entry name" value="NADH-ubiquinone/plastoquinone oxidoreductase chain 6, subunit NuoJ"/>
    <property type="match status" value="1"/>
</dbReference>
<dbReference type="AlphaFoldDB" id="A0A445KH42"/>
<keyword evidence="3" id="KW-1185">Reference proteome</keyword>